<gene>
    <name evidence="1" type="ORF">H7965_09590</name>
</gene>
<dbReference type="Gene3D" id="3.50.50.60">
    <property type="entry name" value="FAD/NAD(P)-binding domain"/>
    <property type="match status" value="1"/>
</dbReference>
<evidence type="ECO:0000313" key="2">
    <source>
        <dbReference type="Proteomes" id="UP000600101"/>
    </source>
</evidence>
<reference evidence="1" key="1">
    <citation type="submission" date="2020-08" db="EMBL/GenBank/DDBJ databases">
        <authorList>
            <person name="Hu Y."/>
            <person name="Nguyen S.V."/>
            <person name="Li F."/>
            <person name="Fanning S."/>
        </authorList>
    </citation>
    <scope>NUCLEOTIDE SEQUENCE</scope>
    <source>
        <strain evidence="1">SYSU D8009</strain>
    </source>
</reference>
<evidence type="ECO:0008006" key="3">
    <source>
        <dbReference type="Google" id="ProtNLM"/>
    </source>
</evidence>
<dbReference type="Proteomes" id="UP000600101">
    <property type="component" value="Unassembled WGS sequence"/>
</dbReference>
<proteinExistence type="predicted"/>
<protein>
    <recommendedName>
        <fullName evidence="3">FAD-binding domain-containing protein</fullName>
    </recommendedName>
</protein>
<dbReference type="AlphaFoldDB" id="A0A9X0UGT1"/>
<organism evidence="1 2">
    <name type="scientific">Siccirubricoccus deserti</name>
    <dbReference type="NCBI Taxonomy" id="2013562"/>
    <lineage>
        <taxon>Bacteria</taxon>
        <taxon>Pseudomonadati</taxon>
        <taxon>Pseudomonadota</taxon>
        <taxon>Alphaproteobacteria</taxon>
        <taxon>Acetobacterales</taxon>
        <taxon>Roseomonadaceae</taxon>
        <taxon>Siccirubricoccus</taxon>
    </lineage>
</organism>
<keyword evidence="2" id="KW-1185">Reference proteome</keyword>
<dbReference type="EMBL" id="JACOMF010000008">
    <property type="protein sequence ID" value="MBC4015580.1"/>
    <property type="molecule type" value="Genomic_DNA"/>
</dbReference>
<name>A0A9X0UGT1_9PROT</name>
<comment type="caution">
    <text evidence="1">The sequence shown here is derived from an EMBL/GenBank/DDBJ whole genome shotgun (WGS) entry which is preliminary data.</text>
</comment>
<dbReference type="InterPro" id="IPR036188">
    <property type="entry name" value="FAD/NAD-bd_sf"/>
</dbReference>
<accession>A0A9X0UGT1</accession>
<evidence type="ECO:0000313" key="1">
    <source>
        <dbReference type="EMBL" id="MBC4015580.1"/>
    </source>
</evidence>
<sequence>MPIRCSLRCRAASRSGAFAPLDARCLADQLARHADDPRVALRAYEAERLPATTQVVLTNRRAPPDAILREVFERTGDQPFDRIEDVMSQAEMLAITSGYKRVAGYDLDSLRARRG</sequence>
<dbReference type="RefSeq" id="WP_186770350.1">
    <property type="nucleotide sequence ID" value="NZ_JACOMF010000008.1"/>
</dbReference>